<gene>
    <name evidence="1" type="ORF">BN997_03922</name>
</gene>
<keyword evidence="2" id="KW-1185">Reference proteome</keyword>
<proteinExistence type="predicted"/>
<dbReference type="AlphaFoldDB" id="A0A0A1MF24"/>
<sequence>MKNLLCYVLLALTALVGYRVASEYLEDNRDFR</sequence>
<name>A0A0A1MF24_9BACI</name>
<dbReference type="EMBL" id="CDGG01000001">
    <property type="protein sequence ID" value="CEI83990.1"/>
    <property type="molecule type" value="Genomic_DNA"/>
</dbReference>
<evidence type="ECO:0000313" key="2">
    <source>
        <dbReference type="Proteomes" id="UP000040453"/>
    </source>
</evidence>
<dbReference type="STRING" id="545501.BN997_03922"/>
<accession>A0A0A1MF24</accession>
<organism evidence="1 2">
    <name type="scientific">Oceanobacillus oncorhynchi</name>
    <dbReference type="NCBI Taxonomy" id="545501"/>
    <lineage>
        <taxon>Bacteria</taxon>
        <taxon>Bacillati</taxon>
        <taxon>Bacillota</taxon>
        <taxon>Bacilli</taxon>
        <taxon>Bacillales</taxon>
        <taxon>Bacillaceae</taxon>
        <taxon>Oceanobacillus</taxon>
    </lineage>
</organism>
<protein>
    <submittedName>
        <fullName evidence="1">Uncharacterized protein</fullName>
    </submittedName>
</protein>
<evidence type="ECO:0000313" key="1">
    <source>
        <dbReference type="EMBL" id="CEI83990.1"/>
    </source>
</evidence>
<reference evidence="1 2" key="1">
    <citation type="submission" date="2014-11" db="EMBL/GenBank/DDBJ databases">
        <authorList>
            <person name="Urmite Genomes Urmite Genomes"/>
        </authorList>
    </citation>
    <scope>NUCLEOTIDE SEQUENCE [LARGE SCALE GENOMIC DNA]</scope>
    <source>
        <strain evidence="1 2">Oc5</strain>
    </source>
</reference>
<dbReference type="Proteomes" id="UP000040453">
    <property type="component" value="Unassembled WGS sequence"/>
</dbReference>